<dbReference type="Pfam" id="PF22936">
    <property type="entry name" value="Pol_BBD"/>
    <property type="match status" value="1"/>
</dbReference>
<keyword evidence="4" id="KW-0548">Nucleotidyltransferase</keyword>
<dbReference type="InterPro" id="IPR013103">
    <property type="entry name" value="RVT_2"/>
</dbReference>
<evidence type="ECO:0000313" key="4">
    <source>
        <dbReference type="EMBL" id="GEU62624.1"/>
    </source>
</evidence>
<accession>A0A6L2LQP7</accession>
<dbReference type="EMBL" id="BKCJ010004706">
    <property type="protein sequence ID" value="GEU62624.1"/>
    <property type="molecule type" value="Genomic_DNA"/>
</dbReference>
<feature type="compositionally biased region" description="Polar residues" evidence="1">
    <location>
        <begin position="334"/>
        <end position="355"/>
    </location>
</feature>
<comment type="caution">
    <text evidence="4">The sequence shown here is derived from an EMBL/GenBank/DDBJ whole genome shotgun (WGS) entry which is preliminary data.</text>
</comment>
<feature type="region of interest" description="Disordered" evidence="1">
    <location>
        <begin position="293"/>
        <end position="366"/>
    </location>
</feature>
<protein>
    <submittedName>
        <fullName evidence="4">RNA-directed DNA polymerase, eukaryota</fullName>
    </submittedName>
</protein>
<feature type="domain" description="Reverse transcriptase Ty1/copia-type" evidence="2">
    <location>
        <begin position="428"/>
        <end position="474"/>
    </location>
</feature>
<dbReference type="AlphaFoldDB" id="A0A6L2LQP7"/>
<feature type="domain" description="Retrovirus-related Pol polyprotein from transposon TNT 1-94-like beta-barrel" evidence="3">
    <location>
        <begin position="24"/>
        <end position="97"/>
    </location>
</feature>
<proteinExistence type="predicted"/>
<sequence>MLFRSQWLVLFRGNPQQALKDKGVIDSGCLRHMTENMSYLSDFEELNGGYLAFGGNPKGGKITGKGKIKTGKLDFDDVYFVKELKFNLFSVSQMCDKKNSVLSTDTECLVLSSDFKLPDESQVLLRVPRDNNIGVTLDSVNCPLCNSDEEDIHHVLFRCEVATAVMRRVCRWWTLDWQPWSSFSDWNAWFSNVRFFSKVKRVLEGVFCVAWWSLWKLRNRTIFDASPPSRSEMFDDIVSLSFIWCHYRKVGEEVDQSYMLFPVWSVGSTNPQNNAEDAAFDGKEHDFDVKKPESKVILSPSSSAQSKDQDDKTTKEAKGKSHVESVIGYRDLNADTNTFSAAGPSNDSVSPTYGKTSDIDASQLPDDPDMPGLEDIFYSDDEDVVGAEADFNNLESSIPVNPIPTTRIHKDHPEEPKRVHQALKDPSWIESMNKKDERGIVIRNKVRLVAQGHTQEEGIDYEEVFAPVARIESI</sequence>
<organism evidence="4">
    <name type="scientific">Tanacetum cinerariifolium</name>
    <name type="common">Dalmatian daisy</name>
    <name type="synonym">Chrysanthemum cinerariifolium</name>
    <dbReference type="NCBI Taxonomy" id="118510"/>
    <lineage>
        <taxon>Eukaryota</taxon>
        <taxon>Viridiplantae</taxon>
        <taxon>Streptophyta</taxon>
        <taxon>Embryophyta</taxon>
        <taxon>Tracheophyta</taxon>
        <taxon>Spermatophyta</taxon>
        <taxon>Magnoliopsida</taxon>
        <taxon>eudicotyledons</taxon>
        <taxon>Gunneridae</taxon>
        <taxon>Pentapetalae</taxon>
        <taxon>asterids</taxon>
        <taxon>campanulids</taxon>
        <taxon>Asterales</taxon>
        <taxon>Asteraceae</taxon>
        <taxon>Asteroideae</taxon>
        <taxon>Anthemideae</taxon>
        <taxon>Anthemidinae</taxon>
        <taxon>Tanacetum</taxon>
    </lineage>
</organism>
<dbReference type="GO" id="GO:0003964">
    <property type="term" value="F:RNA-directed DNA polymerase activity"/>
    <property type="evidence" value="ECO:0007669"/>
    <property type="project" value="UniProtKB-KW"/>
</dbReference>
<dbReference type="Pfam" id="PF07727">
    <property type="entry name" value="RVT_2"/>
    <property type="match status" value="1"/>
</dbReference>
<reference evidence="4" key="1">
    <citation type="journal article" date="2019" name="Sci. Rep.">
        <title>Draft genome of Tanacetum cinerariifolium, the natural source of mosquito coil.</title>
        <authorList>
            <person name="Yamashiro T."/>
            <person name="Shiraishi A."/>
            <person name="Satake H."/>
            <person name="Nakayama K."/>
        </authorList>
    </citation>
    <scope>NUCLEOTIDE SEQUENCE</scope>
</reference>
<keyword evidence="4" id="KW-0695">RNA-directed DNA polymerase</keyword>
<name>A0A6L2LQP7_TANCI</name>
<gene>
    <name evidence="4" type="ORF">Tci_034602</name>
</gene>
<dbReference type="InterPro" id="IPR054722">
    <property type="entry name" value="PolX-like_BBD"/>
</dbReference>
<keyword evidence="4" id="KW-0808">Transferase</keyword>
<feature type="compositionally biased region" description="Basic and acidic residues" evidence="1">
    <location>
        <begin position="307"/>
        <end position="323"/>
    </location>
</feature>
<evidence type="ECO:0000256" key="1">
    <source>
        <dbReference type="SAM" id="MobiDB-lite"/>
    </source>
</evidence>
<evidence type="ECO:0000259" key="2">
    <source>
        <dbReference type="Pfam" id="PF07727"/>
    </source>
</evidence>
<feature type="region of interest" description="Disordered" evidence="1">
    <location>
        <begin position="398"/>
        <end position="420"/>
    </location>
</feature>
<evidence type="ECO:0000259" key="3">
    <source>
        <dbReference type="Pfam" id="PF22936"/>
    </source>
</evidence>